<keyword evidence="8 10" id="KW-0472">Membrane</keyword>
<evidence type="ECO:0000259" key="11">
    <source>
        <dbReference type="PROSITE" id="PS50819"/>
    </source>
</evidence>
<feature type="compositionally biased region" description="Basic residues" evidence="9">
    <location>
        <begin position="1"/>
        <end position="10"/>
    </location>
</feature>
<comment type="caution">
    <text evidence="12">The sequence shown here is derived from an EMBL/GenBank/DDBJ whole genome shotgun (WGS) entry which is preliminary data.</text>
</comment>
<organism evidence="12 13">
    <name type="scientific">Streptomyces umbrinus</name>
    <dbReference type="NCBI Taxonomy" id="67370"/>
    <lineage>
        <taxon>Bacteria</taxon>
        <taxon>Bacillati</taxon>
        <taxon>Actinomycetota</taxon>
        <taxon>Actinomycetes</taxon>
        <taxon>Kitasatosporales</taxon>
        <taxon>Streptomycetaceae</taxon>
        <taxon>Streptomyces</taxon>
        <taxon>Streptomyces phaeochromogenes group</taxon>
    </lineage>
</organism>
<dbReference type="InterPro" id="IPR003688">
    <property type="entry name" value="TraG/VirD4"/>
</dbReference>
<dbReference type="Pfam" id="PF02534">
    <property type="entry name" value="T4SS-DNA_transf"/>
    <property type="match status" value="1"/>
</dbReference>
<feature type="region of interest" description="Disordered" evidence="9">
    <location>
        <begin position="1"/>
        <end position="21"/>
    </location>
</feature>
<evidence type="ECO:0000256" key="3">
    <source>
        <dbReference type="ARBA" id="ARBA00022475"/>
    </source>
</evidence>
<dbReference type="SUPFAM" id="SSF51294">
    <property type="entry name" value="Hedgehog/intein (Hint) domain"/>
    <property type="match status" value="1"/>
</dbReference>
<dbReference type="InterPro" id="IPR027417">
    <property type="entry name" value="P-loop_NTPase"/>
</dbReference>
<proteinExistence type="inferred from homology"/>
<keyword evidence="13" id="KW-1185">Reference proteome</keyword>
<dbReference type="InterPro" id="IPR003587">
    <property type="entry name" value="Hint_dom_N"/>
</dbReference>
<dbReference type="InterPro" id="IPR027434">
    <property type="entry name" value="Homing_endonucl"/>
</dbReference>
<dbReference type="SMART" id="SM00306">
    <property type="entry name" value="HintN"/>
    <property type="match status" value="1"/>
</dbReference>
<dbReference type="InterPro" id="IPR006141">
    <property type="entry name" value="Intein_N"/>
</dbReference>
<evidence type="ECO:0000256" key="2">
    <source>
        <dbReference type="ARBA" id="ARBA00008806"/>
    </source>
</evidence>
<dbReference type="PROSITE" id="PS50817">
    <property type="entry name" value="INTEIN_N_TER"/>
    <property type="match status" value="1"/>
</dbReference>
<evidence type="ECO:0000256" key="5">
    <source>
        <dbReference type="ARBA" id="ARBA00022813"/>
    </source>
</evidence>
<evidence type="ECO:0000256" key="8">
    <source>
        <dbReference type="ARBA" id="ARBA00023136"/>
    </source>
</evidence>
<evidence type="ECO:0000256" key="7">
    <source>
        <dbReference type="ARBA" id="ARBA00023000"/>
    </source>
</evidence>
<feature type="region of interest" description="Disordered" evidence="9">
    <location>
        <begin position="152"/>
        <end position="171"/>
    </location>
</feature>
<feature type="transmembrane region" description="Helical" evidence="10">
    <location>
        <begin position="54"/>
        <end position="75"/>
    </location>
</feature>
<evidence type="ECO:0000313" key="12">
    <source>
        <dbReference type="EMBL" id="MDQ1031410.1"/>
    </source>
</evidence>
<evidence type="ECO:0000256" key="9">
    <source>
        <dbReference type="SAM" id="MobiDB-lite"/>
    </source>
</evidence>
<keyword evidence="3" id="KW-1003">Cell membrane</keyword>
<evidence type="ECO:0000256" key="6">
    <source>
        <dbReference type="ARBA" id="ARBA00022989"/>
    </source>
</evidence>
<protein>
    <submittedName>
        <fullName evidence="12">Type IV secretory pathway TraG/TraD family ATPase VirD4</fullName>
    </submittedName>
</protein>
<evidence type="ECO:0000256" key="1">
    <source>
        <dbReference type="ARBA" id="ARBA00004651"/>
    </source>
</evidence>
<keyword evidence="7" id="KW-0651">Protein splicing</keyword>
<dbReference type="InterPro" id="IPR032689">
    <property type="entry name" value="TraG-D_C"/>
</dbReference>
<sequence length="1712" mass="190812">MATNRRKAARPKASSWDKISARTPGETLTNRDVYDSQQLDRSTFLTLRSTRPGIVVAVITGVLVTIVAWVFYSLIATAVLSVGVSVGPGVSGSGSSSSTGKPSVYYVQDTTTGAGGSVVKCYRPLTKDGNPDVKAKCYHSAEAVPVPSWYTAAKDGKPSAERPAEPKKSATTVGEQLADVSGFKLFITLGSGLMVALIIGTWFSRKVAAANLMNTTSDINQYQNDQHISLPEEIQQNYDWFPDAGAHSSVQVSSMLSHMMLKKKGLGTVEVAQRAKKDVIDEEGNLVYYAGEVMDDDEGDPLTQTLPIIDEDFGDELFEASGLPDDKTLRQKYDTTRIPYNPDGKNRDKLGFESDTYKTVAALIKEDWTFPAYEVQRPAGAYVVDTAPVNTMVLAITRAGKGQTYIEPIIDMWSREKKPSNMVINDPKGELLVKNYVPLVTRGFEPVQFNLINSMKTDIYNPLGLAADAAREGNFTKCALYVENIAGIFFPLDGGEDPVWPNAANNAFKRAAYGLIDFYLEEERELRSAAAVLNMDPALLEQKLDDLWGKATLYNCYQLFVQMSSKKIKNPEAELEKRVKAGEFENNEDALAEEQENAAAQAFMWEGKADQDMLSLYFNASEELPRNNMRTLVGNAHNALRSMAGAEKMLASVYGIAITAMSFFTDPTISTLTSGKPSQNTDLAGLSFPRRLGVRFAPNYVKRDHLVGQQAVWSAYADLMFTENLGEDFEHEEIVGREGWARYNFKGKFPGDEAWLKLELVNPQTKMLVRTFYFSFTKNYQVSLNGRHYVVEPVTGKKIVKNGVTRELKPVREGGTLDGKILSFQPGDTLYPDTRLDFSGGGNPEKVSYQARAITQTLSRYSESPKALFLVTPPHLMKYAKLILILVKQLFDVSADQAYMTKSNQKPLYRTRFMLDELGNLQSEGKGIDGFETMLSIGLGQEQQFTLILQTLQQLRDVYGESVDKIVQGNCLALDAKIATPDGWTTLEKIQPGDELMTPFGTVTTVTEKYPVKIRPVYRLKLRDGSSVEACPDHLWPVERWKSSIKYLGGKDENGKRLYVGGADGKTMARVTEIISTEELKSRVEKGRQVDLIAIDPVAYPEMDLPIDPYVLGAILGDGHINPEGTVSFYSSDLEIVDEIRRRGYDIVEQAVADGLCPKYRINGLRKLMREFDIAGKRSWEKSIPEAYLRGSVAQRTDLLRGLMDTDGTISAKGEMEFTSASRELAEGVQTLIRSLGGRVAINVKTNITYTAPNQSEPKAARDAYRVQNMRLPKVNPFALPRKAERWRDRTRGFNCVVSVEYVRDDEVQCIRVADERHLYLTDDFIPTHNTSNIVFLKSTDDSMIETLEKMSGKTHRSYRDSKQISQDLDKVIGGKTEGRVSYTMNTKEEPLISYNDMAFLSPRNSIVFRAGDAPIWNRNQTILPMSFRLLGNTIKHPGHTYSLQTIPTLSSAMDFDVRMNQPDFVKMLEKRMRQAVKAAAAKAQYKEIYGYQEVDIERLDPDVYADEVMEVITTMTTVDEGQDPNAPVVVDPDEYEGMSMFDEDQFIENVEVGVAVAESQAVSAERQRLLYAEGTISKEMLVNPDGSAKVKSLDIEIGEAYKSAQTELEQDREHFSVGGDGELRSADGSQTYISQIRSDAYAHAVRRINGHVNDEDSRVFAEEDVTEEDLKSLATVKVHSAFYQYLASLPSWEVLADGRFDRAMAIEMNAK</sequence>
<dbReference type="Pfam" id="PF14528">
    <property type="entry name" value="LAGLIDADG_3"/>
    <property type="match status" value="1"/>
</dbReference>
<dbReference type="SUPFAM" id="SSF55608">
    <property type="entry name" value="Homing endonucleases"/>
    <property type="match status" value="1"/>
</dbReference>
<comment type="similarity">
    <text evidence="2">Belongs to the VirD4/TraG family.</text>
</comment>
<comment type="subcellular location">
    <subcellularLocation>
        <location evidence="1">Cell membrane</location>
        <topology evidence="1">Multi-pass membrane protein</topology>
    </subcellularLocation>
</comment>
<evidence type="ECO:0000313" key="13">
    <source>
        <dbReference type="Proteomes" id="UP001230328"/>
    </source>
</evidence>
<dbReference type="Proteomes" id="UP001230328">
    <property type="component" value="Unassembled WGS sequence"/>
</dbReference>
<dbReference type="EMBL" id="JAUSZI010000002">
    <property type="protein sequence ID" value="MDQ1031410.1"/>
    <property type="molecule type" value="Genomic_DNA"/>
</dbReference>
<dbReference type="PROSITE" id="PS50819">
    <property type="entry name" value="INTEIN_ENDONUCLEASE"/>
    <property type="match status" value="1"/>
</dbReference>
<keyword evidence="5" id="KW-0068">Autocatalytic cleavage</keyword>
<dbReference type="SUPFAM" id="SSF52540">
    <property type="entry name" value="P-loop containing nucleoside triphosphate hydrolases"/>
    <property type="match status" value="1"/>
</dbReference>
<dbReference type="InterPro" id="IPR036844">
    <property type="entry name" value="Hint_dom_sf"/>
</dbReference>
<reference evidence="12 13" key="1">
    <citation type="submission" date="2023-07" db="EMBL/GenBank/DDBJ databases">
        <title>Comparative genomics of wheat-associated soil bacteria to identify genetic determinants of phenazine resistance.</title>
        <authorList>
            <person name="Mouncey N."/>
        </authorList>
    </citation>
    <scope>NUCLEOTIDE SEQUENCE [LARGE SCALE GENOMIC DNA]</scope>
    <source>
        <strain evidence="12 13">V2I4</strain>
    </source>
</reference>
<name>A0ABU0T6H9_9ACTN</name>
<dbReference type="InterPro" id="IPR004860">
    <property type="entry name" value="LAGLIDADG_dom"/>
</dbReference>
<keyword evidence="4 10" id="KW-0812">Transmembrane</keyword>
<dbReference type="PANTHER" id="PTHR37937">
    <property type="entry name" value="CONJUGATIVE TRANSFER: DNA TRANSPORT"/>
    <property type="match status" value="1"/>
</dbReference>
<dbReference type="Gene3D" id="3.10.28.10">
    <property type="entry name" value="Homing endonucleases"/>
    <property type="match status" value="1"/>
</dbReference>
<dbReference type="CDD" id="cd01127">
    <property type="entry name" value="TrwB_TraG_TraD_VirD4"/>
    <property type="match status" value="2"/>
</dbReference>
<feature type="compositionally biased region" description="Basic and acidic residues" evidence="9">
    <location>
        <begin position="154"/>
        <end position="168"/>
    </location>
</feature>
<dbReference type="PANTHER" id="PTHR37937:SF1">
    <property type="entry name" value="CONJUGATIVE TRANSFER: DNA TRANSPORT"/>
    <property type="match status" value="1"/>
</dbReference>
<gene>
    <name evidence="12" type="ORF">QF035_008992</name>
</gene>
<dbReference type="Pfam" id="PF12696">
    <property type="entry name" value="TraG-D_C"/>
    <property type="match status" value="1"/>
</dbReference>
<evidence type="ECO:0000256" key="10">
    <source>
        <dbReference type="SAM" id="Phobius"/>
    </source>
</evidence>
<evidence type="ECO:0000256" key="4">
    <source>
        <dbReference type="ARBA" id="ARBA00022692"/>
    </source>
</evidence>
<keyword evidence="6 10" id="KW-1133">Transmembrane helix</keyword>
<dbReference type="Gene3D" id="3.40.50.300">
    <property type="entry name" value="P-loop containing nucleotide triphosphate hydrolases"/>
    <property type="match status" value="2"/>
</dbReference>
<dbReference type="InterPro" id="IPR051539">
    <property type="entry name" value="T4SS-coupling_protein"/>
</dbReference>
<dbReference type="RefSeq" id="WP_307527528.1">
    <property type="nucleotide sequence ID" value="NZ_JAUSZI010000002.1"/>
</dbReference>
<accession>A0ABU0T6H9</accession>
<dbReference type="InterPro" id="IPR004042">
    <property type="entry name" value="Intein_endonuc_central"/>
</dbReference>
<feature type="domain" description="DOD-type homing endonuclease" evidence="11">
    <location>
        <begin position="1111"/>
        <end position="1238"/>
    </location>
</feature>